<accession>A0A6L2KLX4</accession>
<name>A0A6L2KLX4_TANCI</name>
<keyword evidence="3" id="KW-0695">RNA-directed DNA polymerase</keyword>
<comment type="caution">
    <text evidence="3">The sequence shown here is derived from an EMBL/GenBank/DDBJ whole genome shotgun (WGS) entry which is preliminary data.</text>
</comment>
<evidence type="ECO:0000313" key="3">
    <source>
        <dbReference type="EMBL" id="GEU48874.1"/>
    </source>
</evidence>
<reference evidence="3" key="1">
    <citation type="journal article" date="2019" name="Sci. Rep.">
        <title>Draft genome of Tanacetum cinerariifolium, the natural source of mosquito coil.</title>
        <authorList>
            <person name="Yamashiro T."/>
            <person name="Shiraishi A."/>
            <person name="Satake H."/>
            <person name="Nakayama K."/>
        </authorList>
    </citation>
    <scope>NUCLEOTIDE SEQUENCE</scope>
</reference>
<feature type="compositionally biased region" description="Low complexity" evidence="1">
    <location>
        <begin position="225"/>
        <end position="250"/>
    </location>
</feature>
<gene>
    <name evidence="3" type="ORF">Tci_020852</name>
</gene>
<dbReference type="AlphaFoldDB" id="A0A6L2KLX4"/>
<protein>
    <submittedName>
        <fullName evidence="3">Reverse transcriptase domain-containing protein</fullName>
    </submittedName>
</protein>
<feature type="region of interest" description="Disordered" evidence="1">
    <location>
        <begin position="216"/>
        <end position="269"/>
    </location>
</feature>
<feature type="region of interest" description="Disordered" evidence="1">
    <location>
        <begin position="33"/>
        <end position="58"/>
    </location>
</feature>
<dbReference type="EMBL" id="BKCJ010002484">
    <property type="protein sequence ID" value="GEU48874.1"/>
    <property type="molecule type" value="Genomic_DNA"/>
</dbReference>
<evidence type="ECO:0000259" key="2">
    <source>
        <dbReference type="Pfam" id="PF03732"/>
    </source>
</evidence>
<organism evidence="3">
    <name type="scientific">Tanacetum cinerariifolium</name>
    <name type="common">Dalmatian daisy</name>
    <name type="synonym">Chrysanthemum cinerariifolium</name>
    <dbReference type="NCBI Taxonomy" id="118510"/>
    <lineage>
        <taxon>Eukaryota</taxon>
        <taxon>Viridiplantae</taxon>
        <taxon>Streptophyta</taxon>
        <taxon>Embryophyta</taxon>
        <taxon>Tracheophyta</taxon>
        <taxon>Spermatophyta</taxon>
        <taxon>Magnoliopsida</taxon>
        <taxon>eudicotyledons</taxon>
        <taxon>Gunneridae</taxon>
        <taxon>Pentapetalae</taxon>
        <taxon>asterids</taxon>
        <taxon>campanulids</taxon>
        <taxon>Asterales</taxon>
        <taxon>Asteraceae</taxon>
        <taxon>Asteroideae</taxon>
        <taxon>Anthemideae</taxon>
        <taxon>Anthemidinae</taxon>
        <taxon>Tanacetum</taxon>
    </lineage>
</organism>
<dbReference type="GO" id="GO:0003964">
    <property type="term" value="F:RNA-directed DNA polymerase activity"/>
    <property type="evidence" value="ECO:0007669"/>
    <property type="project" value="UniProtKB-KW"/>
</dbReference>
<keyword evidence="3" id="KW-0808">Transferase</keyword>
<keyword evidence="3" id="KW-0548">Nucleotidyltransferase</keyword>
<evidence type="ECO:0000256" key="1">
    <source>
        <dbReference type="SAM" id="MobiDB-lite"/>
    </source>
</evidence>
<dbReference type="InterPro" id="IPR005162">
    <property type="entry name" value="Retrotrans_gag_dom"/>
</dbReference>
<dbReference type="Pfam" id="PF03732">
    <property type="entry name" value="Retrotrans_gag"/>
    <property type="match status" value="1"/>
</dbReference>
<proteinExistence type="predicted"/>
<sequence length="434" mass="49087">MSYDEICLIFQARFDSNMRFLFKSREEMEEEDREVLKSINETPAQKAAKRRKPDEEAQEVEELKKHLEVVNDEDDDVFTEATPLARKPLELMMSKRSRKNTKCVNATDEELTAAKHKLMVTTPVGIPMLVVAKRTIFDLIASLGNISPDSSNDLTKYLLTSLAISPYHDDPYIIQAYDAIPLPQAIIALPAILPLSLVLSLPPMFDSRDFFSSEKISPPIDTETPVKSPIPVSSSSSIGSLSPVSSTTSPPDNPFYELSKMPPKRTSTSTAPAINQAAIQQLIDDHVVTALEAQAANMANTDNTNRNSEQAHVARKCSYKEFMSCQPFNFNASEGAVRLICWFVHMKSVFSRSNFTEDCKVKFATGTLIEEGLSWWNSFVQPIGIEEAYKITWVEFKKLLIKRYCPRTEIQKMEDEFYHLTVKGNDLKTYVRRF</sequence>
<feature type="domain" description="Retrotransposon gag" evidence="2">
    <location>
        <begin position="362"/>
        <end position="434"/>
    </location>
</feature>